<evidence type="ECO:0000313" key="2">
    <source>
        <dbReference type="EMBL" id="KAH9493524.1"/>
    </source>
</evidence>
<comment type="caution">
    <text evidence="2">The sequence shown here is derived from an EMBL/GenBank/DDBJ whole genome shotgun (WGS) entry which is preliminary data.</text>
</comment>
<dbReference type="Proteomes" id="UP000790347">
    <property type="component" value="Unassembled WGS sequence"/>
</dbReference>
<dbReference type="AlphaFoldDB" id="A0A922HHN7"/>
<keyword evidence="3" id="KW-1185">Reference proteome</keyword>
<keyword evidence="1" id="KW-0812">Transmembrane</keyword>
<dbReference type="EMBL" id="ASGP02000008">
    <property type="protein sequence ID" value="KAH9493524.1"/>
    <property type="molecule type" value="Genomic_DNA"/>
</dbReference>
<keyword evidence="1" id="KW-1133">Transmembrane helix</keyword>
<reference evidence="2" key="2">
    <citation type="journal article" date="2022" name="Res Sq">
        <title>Comparative Genomics Reveals Insights into the Divergent Evolution of Astigmatic Mites and Household Pest Adaptations.</title>
        <authorList>
            <person name="Xiong Q."/>
            <person name="Wan A.T.-Y."/>
            <person name="Liu X.-Y."/>
            <person name="Fung C.S.-H."/>
            <person name="Xiao X."/>
            <person name="Malainual N."/>
            <person name="Hou J."/>
            <person name="Wang L."/>
            <person name="Wang M."/>
            <person name="Yang K."/>
            <person name="Cui Y."/>
            <person name="Leung E."/>
            <person name="Nong W."/>
            <person name="Shin S.-K."/>
            <person name="Au S."/>
            <person name="Jeong K.Y."/>
            <person name="Chew F.T."/>
            <person name="Hui J."/>
            <person name="Leung T.F."/>
            <person name="Tungtrongchitr A."/>
            <person name="Zhong N."/>
            <person name="Liu Z."/>
            <person name="Tsui S."/>
        </authorList>
    </citation>
    <scope>NUCLEOTIDE SEQUENCE</scope>
    <source>
        <strain evidence="2">Derf</strain>
        <tissue evidence="2">Whole organism</tissue>
    </source>
</reference>
<evidence type="ECO:0000313" key="3">
    <source>
        <dbReference type="Proteomes" id="UP000790347"/>
    </source>
</evidence>
<reference evidence="2" key="1">
    <citation type="submission" date="2013-05" db="EMBL/GenBank/DDBJ databases">
        <authorList>
            <person name="Yim A.K.Y."/>
            <person name="Chan T.F."/>
            <person name="Ji K.M."/>
            <person name="Liu X.Y."/>
            <person name="Zhou J.W."/>
            <person name="Li R.Q."/>
            <person name="Yang K.Y."/>
            <person name="Li J."/>
            <person name="Li M."/>
            <person name="Law P.T.W."/>
            <person name="Wu Y.L."/>
            <person name="Cai Z.L."/>
            <person name="Qin H."/>
            <person name="Bao Y."/>
            <person name="Leung R.K.K."/>
            <person name="Ng P.K.S."/>
            <person name="Zou J."/>
            <person name="Zhong X.J."/>
            <person name="Ran P.X."/>
            <person name="Zhong N.S."/>
            <person name="Liu Z.G."/>
            <person name="Tsui S.K.W."/>
        </authorList>
    </citation>
    <scope>NUCLEOTIDE SEQUENCE</scope>
    <source>
        <strain evidence="2">Derf</strain>
        <tissue evidence="2">Whole organism</tissue>
    </source>
</reference>
<evidence type="ECO:0000256" key="1">
    <source>
        <dbReference type="SAM" id="Phobius"/>
    </source>
</evidence>
<sequence length="93" mass="10663">MNHFDPNITVAYSWRPSPSSKSGGLKTNLVHVFHCSLWTDNAIVFLGVGFINITVGSMLHMDGNLKILKIQRGRMYDEPKMKKIVNQQQQNRY</sequence>
<name>A0A922HHN7_DERFA</name>
<keyword evidence="1" id="KW-0472">Membrane</keyword>
<protein>
    <submittedName>
        <fullName evidence="2">Uncharacterized protein</fullName>
    </submittedName>
</protein>
<feature type="transmembrane region" description="Helical" evidence="1">
    <location>
        <begin position="42"/>
        <end position="61"/>
    </location>
</feature>
<proteinExistence type="predicted"/>
<accession>A0A922HHN7</accession>
<gene>
    <name evidence="2" type="ORF">DERF_014265</name>
</gene>
<organism evidence="2 3">
    <name type="scientific">Dermatophagoides farinae</name>
    <name type="common">American house dust mite</name>
    <dbReference type="NCBI Taxonomy" id="6954"/>
    <lineage>
        <taxon>Eukaryota</taxon>
        <taxon>Metazoa</taxon>
        <taxon>Ecdysozoa</taxon>
        <taxon>Arthropoda</taxon>
        <taxon>Chelicerata</taxon>
        <taxon>Arachnida</taxon>
        <taxon>Acari</taxon>
        <taxon>Acariformes</taxon>
        <taxon>Sarcoptiformes</taxon>
        <taxon>Astigmata</taxon>
        <taxon>Psoroptidia</taxon>
        <taxon>Analgoidea</taxon>
        <taxon>Pyroglyphidae</taxon>
        <taxon>Dermatophagoidinae</taxon>
        <taxon>Dermatophagoides</taxon>
    </lineage>
</organism>